<proteinExistence type="predicted"/>
<accession>A0AAD7RT32</accession>
<reference evidence="2" key="1">
    <citation type="journal article" date="2023" name="Science">
        <title>Genome structures resolve the early diversification of teleost fishes.</title>
        <authorList>
            <person name="Parey E."/>
            <person name="Louis A."/>
            <person name="Montfort J."/>
            <person name="Bouchez O."/>
            <person name="Roques C."/>
            <person name="Iampietro C."/>
            <person name="Lluch J."/>
            <person name="Castinel A."/>
            <person name="Donnadieu C."/>
            <person name="Desvignes T."/>
            <person name="Floi Bucao C."/>
            <person name="Jouanno E."/>
            <person name="Wen M."/>
            <person name="Mejri S."/>
            <person name="Dirks R."/>
            <person name="Jansen H."/>
            <person name="Henkel C."/>
            <person name="Chen W.J."/>
            <person name="Zahm M."/>
            <person name="Cabau C."/>
            <person name="Klopp C."/>
            <person name="Thompson A.W."/>
            <person name="Robinson-Rechavi M."/>
            <person name="Braasch I."/>
            <person name="Lecointre G."/>
            <person name="Bobe J."/>
            <person name="Postlethwait J.H."/>
            <person name="Berthelot C."/>
            <person name="Roest Crollius H."/>
            <person name="Guiguen Y."/>
        </authorList>
    </citation>
    <scope>NUCLEOTIDE SEQUENCE</scope>
    <source>
        <strain evidence="2">NC1722</strain>
    </source>
</reference>
<dbReference type="AlphaFoldDB" id="A0AAD7RT32"/>
<gene>
    <name evidence="2" type="ORF">AAFF_G00115260</name>
</gene>
<name>A0AAD7RT32_9TELE</name>
<evidence type="ECO:0000313" key="2">
    <source>
        <dbReference type="EMBL" id="KAJ8389650.1"/>
    </source>
</evidence>
<evidence type="ECO:0000259" key="1">
    <source>
        <dbReference type="Pfam" id="PF22927"/>
    </source>
</evidence>
<feature type="domain" description="Integrator complex subunit 1 R3" evidence="1">
    <location>
        <begin position="381"/>
        <end position="423"/>
    </location>
</feature>
<comment type="caution">
    <text evidence="2">The sequence shown here is derived from an EMBL/GenBank/DDBJ whole genome shotgun (WGS) entry which is preliminary data.</text>
</comment>
<dbReference type="InterPro" id="IPR053964">
    <property type="entry name" value="INT1_R3"/>
</dbReference>
<dbReference type="EMBL" id="JAINUG010000179">
    <property type="protein sequence ID" value="KAJ8389650.1"/>
    <property type="molecule type" value="Genomic_DNA"/>
</dbReference>
<dbReference type="Pfam" id="PF22927">
    <property type="entry name" value="INT1_R3"/>
    <property type="match status" value="1"/>
</dbReference>
<keyword evidence="3" id="KW-1185">Reference proteome</keyword>
<organism evidence="2 3">
    <name type="scientific">Aldrovandia affinis</name>
    <dbReference type="NCBI Taxonomy" id="143900"/>
    <lineage>
        <taxon>Eukaryota</taxon>
        <taxon>Metazoa</taxon>
        <taxon>Chordata</taxon>
        <taxon>Craniata</taxon>
        <taxon>Vertebrata</taxon>
        <taxon>Euteleostomi</taxon>
        <taxon>Actinopterygii</taxon>
        <taxon>Neopterygii</taxon>
        <taxon>Teleostei</taxon>
        <taxon>Notacanthiformes</taxon>
        <taxon>Halosauridae</taxon>
        <taxon>Aldrovandia</taxon>
    </lineage>
</organism>
<dbReference type="InterPro" id="IPR038902">
    <property type="entry name" value="INTS1"/>
</dbReference>
<dbReference type="Proteomes" id="UP001221898">
    <property type="component" value="Unassembled WGS sequence"/>
</dbReference>
<dbReference type="GO" id="GO:0032039">
    <property type="term" value="C:integrator complex"/>
    <property type="evidence" value="ECO:0007669"/>
    <property type="project" value="InterPro"/>
</dbReference>
<protein>
    <recommendedName>
        <fullName evidence="1">Integrator complex subunit 1 R3 domain-containing protein</fullName>
    </recommendedName>
</protein>
<dbReference type="PANTHER" id="PTHR21224:SF1">
    <property type="entry name" value="INTEGRATOR COMPLEX SUBUNIT 1"/>
    <property type="match status" value="1"/>
</dbReference>
<dbReference type="GO" id="GO:0034474">
    <property type="term" value="P:U2 snRNA 3'-end processing"/>
    <property type="evidence" value="ECO:0007669"/>
    <property type="project" value="InterPro"/>
</dbReference>
<sequence>MQMLTWLESPTVEPGPLQALLKSFAAQYSHRHRLSDVRTGFLHLAEALAYGRDSEVAARAVIATLRAGERGNAEPELIRKVLQGLVEVKSPYLEEVLSLLMTVGMDTGGATAMTGPVAMVISLLLQETEEMAVKVQDSNNSEVTKAPPYSGLLVDWLELLDPEVTSVCPDLQQKLLFALNKGKGTHTAPGPSYRPYLLAMLTHQSNWKTLHQCISAILSQQREQRLDPSSALDFLWACSHIPRIWQGRDQKTSQKRADKSVLRLKPDELISLVDLILSESELNSPSSAHLNKSLDIASCPVIQSRLPLLHSCCHGDLESVKKVSEYLIDCTKKWGESVMSKRCQSLLLQIYLHFPEVIQHVTLPDTTLNSEGAAEGSTCKLDVLVHRLITLLADSGDSKAAESRMSDANLACRKLAVSHPVLLPGLQTNTHYT</sequence>
<dbReference type="PANTHER" id="PTHR21224">
    <property type="entry name" value="INTEGRATOR COMPLEX SUBUNIT 1"/>
    <property type="match status" value="1"/>
</dbReference>
<evidence type="ECO:0000313" key="3">
    <source>
        <dbReference type="Proteomes" id="UP001221898"/>
    </source>
</evidence>